<proteinExistence type="predicted"/>
<accession>A0A0Q3TQ84</accession>
<dbReference type="Proteomes" id="UP000051836">
    <property type="component" value="Unassembled WGS sequence"/>
</dbReference>
<dbReference type="AlphaFoldDB" id="A0A0Q3TQ84"/>
<dbReference type="EMBL" id="LMAW01001769">
    <property type="protein sequence ID" value="KQK82702.1"/>
    <property type="molecule type" value="Genomic_DNA"/>
</dbReference>
<reference evidence="1 2" key="1">
    <citation type="submission" date="2015-10" db="EMBL/GenBank/DDBJ databases">
        <authorList>
            <person name="Gilbert D.G."/>
        </authorList>
    </citation>
    <scope>NUCLEOTIDE SEQUENCE [LARGE SCALE GENOMIC DNA]</scope>
    <source>
        <strain evidence="1">FVVF132</strain>
    </source>
</reference>
<organism evidence="1 2">
    <name type="scientific">Amazona aestiva</name>
    <name type="common">Blue-fronted Amazon parrot</name>
    <dbReference type="NCBI Taxonomy" id="12930"/>
    <lineage>
        <taxon>Eukaryota</taxon>
        <taxon>Metazoa</taxon>
        <taxon>Chordata</taxon>
        <taxon>Craniata</taxon>
        <taxon>Vertebrata</taxon>
        <taxon>Euteleostomi</taxon>
        <taxon>Archelosauria</taxon>
        <taxon>Archosauria</taxon>
        <taxon>Dinosauria</taxon>
        <taxon>Saurischia</taxon>
        <taxon>Theropoda</taxon>
        <taxon>Coelurosauria</taxon>
        <taxon>Aves</taxon>
        <taxon>Neognathae</taxon>
        <taxon>Neoaves</taxon>
        <taxon>Telluraves</taxon>
        <taxon>Australaves</taxon>
        <taxon>Psittaciformes</taxon>
        <taxon>Psittacidae</taxon>
        <taxon>Amazona</taxon>
    </lineage>
</organism>
<protein>
    <submittedName>
        <fullName evidence="1">Uncharacterized protein</fullName>
    </submittedName>
</protein>
<sequence>MDEDSVGTHPCQMQPRHQLQEEEWHFYSAGPLDGEIVFTFLDCKMDPGSGLELMIVMKRIKAVICKRCVVMTQTLPPSLAIMLQLLCKALGSAGQLCGLMSFLGGTLQNRPLLMSPLSKDFCGVG</sequence>
<evidence type="ECO:0000313" key="2">
    <source>
        <dbReference type="Proteomes" id="UP000051836"/>
    </source>
</evidence>
<keyword evidence="2" id="KW-1185">Reference proteome</keyword>
<gene>
    <name evidence="1" type="ORF">AAES_67801</name>
</gene>
<evidence type="ECO:0000313" key="1">
    <source>
        <dbReference type="EMBL" id="KQK82702.1"/>
    </source>
</evidence>
<comment type="caution">
    <text evidence="1">The sequence shown here is derived from an EMBL/GenBank/DDBJ whole genome shotgun (WGS) entry which is preliminary data.</text>
</comment>
<name>A0A0Q3TQ84_AMAAE</name>